<proteinExistence type="predicted"/>
<keyword evidence="1" id="KW-0472">Membrane</keyword>
<protein>
    <submittedName>
        <fullName evidence="2">Uncharacterized protein</fullName>
    </submittedName>
</protein>
<evidence type="ECO:0000313" key="2">
    <source>
        <dbReference type="EMBL" id="ADL25739.1"/>
    </source>
</evidence>
<keyword evidence="1" id="KW-0812">Transmembrane</keyword>
<accession>D9S7W5</accession>
<feature type="transmembrane region" description="Helical" evidence="1">
    <location>
        <begin position="20"/>
        <end position="44"/>
    </location>
</feature>
<dbReference type="HOGENOM" id="CLU_3153054_0_0_0"/>
<dbReference type="KEGG" id="fsc:FSU_0726"/>
<keyword evidence="1" id="KW-1133">Transmembrane helix</keyword>
<dbReference type="Proteomes" id="UP000000517">
    <property type="component" value="Chromosome"/>
</dbReference>
<evidence type="ECO:0000256" key="1">
    <source>
        <dbReference type="SAM" id="Phobius"/>
    </source>
</evidence>
<reference evidence="3" key="1">
    <citation type="submission" date="2010-08" db="EMBL/GenBank/DDBJ databases">
        <title>Complete sequence of Fibrobacter succinogenes subsp. succinogenes S85.</title>
        <authorList>
            <person name="Durkin A.S."/>
            <person name="Nelson K.E."/>
            <person name="Morrison M."/>
            <person name="Forsberg C.W."/>
            <person name="Wilson D.B."/>
            <person name="Russell J.B."/>
            <person name="Cann I.K.O."/>
            <person name="Mackie R.I."/>
            <person name="White B.A."/>
        </authorList>
    </citation>
    <scope>NUCLEOTIDE SEQUENCE [LARGE SCALE GENOMIC DNA]</scope>
    <source>
        <strain evidence="3">ATCC 19169 / S85</strain>
    </source>
</reference>
<evidence type="ECO:0000313" key="3">
    <source>
        <dbReference type="Proteomes" id="UP000000517"/>
    </source>
</evidence>
<organism evidence="2 3">
    <name type="scientific">Fibrobacter succinogenes (strain ATCC 19169 / S85)</name>
    <dbReference type="NCBI Taxonomy" id="59374"/>
    <lineage>
        <taxon>Bacteria</taxon>
        <taxon>Pseudomonadati</taxon>
        <taxon>Fibrobacterota</taxon>
        <taxon>Fibrobacteria</taxon>
        <taxon>Fibrobacterales</taxon>
        <taxon>Fibrobacteraceae</taxon>
        <taxon>Fibrobacter</taxon>
    </lineage>
</organism>
<sequence length="48" mass="5386">MSKLAYPTFATQQPAERRALCIYAIMIFSQLFVAFVAASCRVWGGRSQ</sequence>
<name>D9S7W5_FIBSS</name>
<gene>
    <name evidence="2" type="ordered locus">FSU_0726</name>
</gene>
<dbReference type="EMBL" id="CP002158">
    <property type="protein sequence ID" value="ADL25739.1"/>
    <property type="molecule type" value="Genomic_DNA"/>
</dbReference>
<dbReference type="AlphaFoldDB" id="D9S7W5"/>